<dbReference type="Proteomes" id="UP000533476">
    <property type="component" value="Unassembled WGS sequence"/>
</dbReference>
<comment type="caution">
    <text evidence="2">The sequence shown here is derived from an EMBL/GenBank/DDBJ whole genome shotgun (WGS) entry which is preliminary data.</text>
</comment>
<dbReference type="EMBL" id="JABBVZ010000014">
    <property type="protein sequence ID" value="NMP21938.1"/>
    <property type="molecule type" value="Genomic_DNA"/>
</dbReference>
<organism evidence="2 3">
    <name type="scientific">Sulfobacillus harzensis</name>
    <dbReference type="NCBI Taxonomy" id="2729629"/>
    <lineage>
        <taxon>Bacteria</taxon>
        <taxon>Bacillati</taxon>
        <taxon>Bacillota</taxon>
        <taxon>Clostridia</taxon>
        <taxon>Eubacteriales</taxon>
        <taxon>Clostridiales Family XVII. Incertae Sedis</taxon>
        <taxon>Sulfobacillus</taxon>
    </lineage>
</organism>
<keyword evidence="1" id="KW-0732">Signal</keyword>
<accession>A0A7Y0L273</accession>
<gene>
    <name evidence="2" type="ORF">HIJ39_06175</name>
</gene>
<evidence type="ECO:0008006" key="4">
    <source>
        <dbReference type="Google" id="ProtNLM"/>
    </source>
</evidence>
<feature type="chain" id="PRO_5031100549" description="LysM domain-containing protein" evidence="1">
    <location>
        <begin position="24"/>
        <end position="370"/>
    </location>
</feature>
<proteinExistence type="predicted"/>
<sequence length="370" mass="38243">MFKFASWIAVGLFAGVGSMAAVAATHHANSAAARATVSAGTFLGANHGTTATPNWQGHHGLMGTLGTDAAQALNIAPSTLKTDLQKGKSLAAIAQAQGSSTKALEATLLKDATAQIQSAVSAGKLTSVEASRLKAHLPTIIKKLVTIPLAHPWGLMAPHRLGFMRPLCTDAAQALNIAPSTLKTDLQKGESLATIAQAQGSSTKALEATLLKDATAQIQSAVSAGKLTSVEASRLKAHLPTIIKKLVTIPLAHPWGLMAPHRMGFMRPLRTDAAQALNISPSTLKTDLQKGESLAAIAHAHGSSTKALEATLLKDATAQIQSALSAGKLTPARATQMESHLNTVIDRWVTGSMHAPGHKWGPGPHAPSAT</sequence>
<feature type="signal peptide" evidence="1">
    <location>
        <begin position="1"/>
        <end position="23"/>
    </location>
</feature>
<keyword evidence="3" id="KW-1185">Reference proteome</keyword>
<reference evidence="2 3" key="1">
    <citation type="submission" date="2020-04" db="EMBL/GenBank/DDBJ databases">
        <authorList>
            <person name="Zhang R."/>
            <person name="Schippers A."/>
        </authorList>
    </citation>
    <scope>NUCLEOTIDE SEQUENCE [LARGE SCALE GENOMIC DNA]</scope>
    <source>
        <strain evidence="2 3">DSM 109850</strain>
    </source>
</reference>
<dbReference type="RefSeq" id="WP_169097797.1">
    <property type="nucleotide sequence ID" value="NZ_JABBVZ010000014.1"/>
</dbReference>
<evidence type="ECO:0000256" key="1">
    <source>
        <dbReference type="SAM" id="SignalP"/>
    </source>
</evidence>
<dbReference type="AlphaFoldDB" id="A0A7Y0L273"/>
<evidence type="ECO:0000313" key="3">
    <source>
        <dbReference type="Proteomes" id="UP000533476"/>
    </source>
</evidence>
<name>A0A7Y0L273_9FIRM</name>
<protein>
    <recommendedName>
        <fullName evidence="4">LysM domain-containing protein</fullName>
    </recommendedName>
</protein>
<evidence type="ECO:0000313" key="2">
    <source>
        <dbReference type="EMBL" id="NMP21938.1"/>
    </source>
</evidence>